<dbReference type="SMART" id="SM00220">
    <property type="entry name" value="S_TKc"/>
    <property type="match status" value="1"/>
</dbReference>
<dbReference type="Proteomes" id="UP000827092">
    <property type="component" value="Unassembled WGS sequence"/>
</dbReference>
<evidence type="ECO:0000259" key="6">
    <source>
        <dbReference type="PROSITE" id="PS50011"/>
    </source>
</evidence>
<comment type="caution">
    <text evidence="7">The sequence shown here is derived from an EMBL/GenBank/DDBJ whole genome shotgun (WGS) entry which is preliminary data.</text>
</comment>
<dbReference type="GO" id="GO:0005524">
    <property type="term" value="F:ATP binding"/>
    <property type="evidence" value="ECO:0007669"/>
    <property type="project" value="UniProtKB-UniRule"/>
</dbReference>
<gene>
    <name evidence="7" type="ORF">JTE90_003265</name>
</gene>
<protein>
    <recommendedName>
        <fullName evidence="1">non-specific serine/threonine protein kinase</fullName>
        <ecNumber evidence="1">2.7.11.1</ecNumber>
    </recommendedName>
</protein>
<dbReference type="PROSITE" id="PS00108">
    <property type="entry name" value="PROTEIN_KINASE_ST"/>
    <property type="match status" value="1"/>
</dbReference>
<evidence type="ECO:0000313" key="7">
    <source>
        <dbReference type="EMBL" id="KAG8191253.1"/>
    </source>
</evidence>
<dbReference type="InterPro" id="IPR050235">
    <property type="entry name" value="CK1_Ser-Thr_kinase"/>
</dbReference>
<reference evidence="7 8" key="1">
    <citation type="journal article" date="2022" name="Nat. Ecol. Evol.">
        <title>A masculinizing supergene underlies an exaggerated male reproductive morph in a spider.</title>
        <authorList>
            <person name="Hendrickx F."/>
            <person name="De Corte Z."/>
            <person name="Sonet G."/>
            <person name="Van Belleghem S.M."/>
            <person name="Kostlbacher S."/>
            <person name="Vangestel C."/>
        </authorList>
    </citation>
    <scope>NUCLEOTIDE SEQUENCE [LARGE SCALE GENOMIC DNA]</scope>
    <source>
        <strain evidence="7">W744_W776</strain>
    </source>
</reference>
<dbReference type="AlphaFoldDB" id="A0AAV6V6A1"/>
<dbReference type="GO" id="GO:0004674">
    <property type="term" value="F:protein serine/threonine kinase activity"/>
    <property type="evidence" value="ECO:0007669"/>
    <property type="project" value="UniProtKB-EC"/>
</dbReference>
<keyword evidence="3 4" id="KW-0067">ATP-binding</keyword>
<feature type="compositionally biased region" description="Polar residues" evidence="5">
    <location>
        <begin position="403"/>
        <end position="422"/>
    </location>
</feature>
<accession>A0AAV6V6A1</accession>
<sequence length="502" mass="56969">MAKIRNSAGKKDTKLPRFAPNGHRLPDQLPKGATLTDVTKRQWRLGPSIGVGGFGEIYLASDDIKKRTCTDARFVIKVEPHTNGPLFSEMHFYHRVAKSEQIEEWMQKKKLKFLGMPKFIGSGSYEHKGVKYRFMVMERFNEDLQKLLDRNNKVFPLKTVYTIGKLVLDILEYIHSHGYIHADVKASNLLTGYGHGRENEVYLIDFGLACRYVTNGLHKELKEDRRKAHDGTIEFTSRDAHIGAHSRRGDLEVLGYNMLQWLCGRLPWEDNLKDQESVSRQKSMYMSNISSLMKSCYQKKAPPRGIAEYFTYVAGLTFEEEPDYKHCKNILSAAMKASGFIDDGILLYTSNEIKQTSQKGIKRLAERGSCSFSPQAKSKRLNPPPESNGASPLPQRKLRRVASATQSMQSSGLEHSNSSNGFSVLENPTPAMLLVMQRNMARQMQATQLNKNEDKNGVKRTIFENVKNVADILVASKKKGRWGKLQNGIKTRAWKEVKALHI</sequence>
<dbReference type="PROSITE" id="PS00107">
    <property type="entry name" value="PROTEIN_KINASE_ATP"/>
    <property type="match status" value="1"/>
</dbReference>
<dbReference type="PANTHER" id="PTHR11909">
    <property type="entry name" value="CASEIN KINASE-RELATED"/>
    <property type="match status" value="1"/>
</dbReference>
<dbReference type="CDD" id="cd14015">
    <property type="entry name" value="STKc_VRK"/>
    <property type="match status" value="1"/>
</dbReference>
<dbReference type="Pfam" id="PF00069">
    <property type="entry name" value="Pkinase"/>
    <property type="match status" value="1"/>
</dbReference>
<feature type="domain" description="Protein kinase" evidence="6">
    <location>
        <begin position="43"/>
        <end position="318"/>
    </location>
</feature>
<dbReference type="SUPFAM" id="SSF56112">
    <property type="entry name" value="Protein kinase-like (PK-like)"/>
    <property type="match status" value="1"/>
</dbReference>
<keyword evidence="2 4" id="KW-0547">Nucleotide-binding</keyword>
<dbReference type="InterPro" id="IPR011009">
    <property type="entry name" value="Kinase-like_dom_sf"/>
</dbReference>
<name>A0AAV6V6A1_9ARAC</name>
<evidence type="ECO:0000256" key="1">
    <source>
        <dbReference type="ARBA" id="ARBA00012513"/>
    </source>
</evidence>
<organism evidence="7 8">
    <name type="scientific">Oedothorax gibbosus</name>
    <dbReference type="NCBI Taxonomy" id="931172"/>
    <lineage>
        <taxon>Eukaryota</taxon>
        <taxon>Metazoa</taxon>
        <taxon>Ecdysozoa</taxon>
        <taxon>Arthropoda</taxon>
        <taxon>Chelicerata</taxon>
        <taxon>Arachnida</taxon>
        <taxon>Araneae</taxon>
        <taxon>Araneomorphae</taxon>
        <taxon>Entelegynae</taxon>
        <taxon>Araneoidea</taxon>
        <taxon>Linyphiidae</taxon>
        <taxon>Erigoninae</taxon>
        <taxon>Oedothorax</taxon>
    </lineage>
</organism>
<evidence type="ECO:0000256" key="3">
    <source>
        <dbReference type="ARBA" id="ARBA00022840"/>
    </source>
</evidence>
<evidence type="ECO:0000256" key="5">
    <source>
        <dbReference type="SAM" id="MobiDB-lite"/>
    </source>
</evidence>
<evidence type="ECO:0000256" key="4">
    <source>
        <dbReference type="PROSITE-ProRule" id="PRU10141"/>
    </source>
</evidence>
<proteinExistence type="predicted"/>
<feature type="region of interest" description="Disordered" evidence="5">
    <location>
        <begin position="365"/>
        <end position="424"/>
    </location>
</feature>
<dbReference type="EC" id="2.7.11.1" evidence="1"/>
<dbReference type="PROSITE" id="PS50011">
    <property type="entry name" value="PROTEIN_KINASE_DOM"/>
    <property type="match status" value="1"/>
</dbReference>
<dbReference type="InterPro" id="IPR017441">
    <property type="entry name" value="Protein_kinase_ATP_BS"/>
</dbReference>
<keyword evidence="8" id="KW-1185">Reference proteome</keyword>
<dbReference type="EMBL" id="JAFNEN010000162">
    <property type="protein sequence ID" value="KAG8191253.1"/>
    <property type="molecule type" value="Genomic_DNA"/>
</dbReference>
<dbReference type="InterPro" id="IPR000719">
    <property type="entry name" value="Prot_kinase_dom"/>
</dbReference>
<dbReference type="Gene3D" id="1.10.510.10">
    <property type="entry name" value="Transferase(Phosphotransferase) domain 1"/>
    <property type="match status" value="1"/>
</dbReference>
<feature type="binding site" evidence="4">
    <location>
        <position position="77"/>
    </location>
    <ligand>
        <name>ATP</name>
        <dbReference type="ChEBI" id="CHEBI:30616"/>
    </ligand>
</feature>
<evidence type="ECO:0000313" key="8">
    <source>
        <dbReference type="Proteomes" id="UP000827092"/>
    </source>
</evidence>
<feature type="region of interest" description="Disordered" evidence="5">
    <location>
        <begin position="1"/>
        <end position="28"/>
    </location>
</feature>
<evidence type="ECO:0000256" key="2">
    <source>
        <dbReference type="ARBA" id="ARBA00022741"/>
    </source>
</evidence>
<dbReference type="InterPro" id="IPR008271">
    <property type="entry name" value="Ser/Thr_kinase_AS"/>
</dbReference>